<dbReference type="RefSeq" id="WP_231827127.1">
    <property type="nucleotide sequence ID" value="NZ_CP087880.1"/>
</dbReference>
<keyword evidence="1" id="KW-0472">Membrane</keyword>
<gene>
    <name evidence="2" type="ORF">G163CM_10260</name>
</gene>
<protein>
    <submittedName>
        <fullName evidence="2">Uncharacterized protein</fullName>
    </submittedName>
</protein>
<reference evidence="2 3" key="1">
    <citation type="journal article" date="2022" name="Int. J. Syst. Evol. Microbiol.">
        <title>Pseudocitrobacter corydidari sp. nov., isolated from the Asian emerald cockroach Corydidarum magnifica.</title>
        <authorList>
            <person name="Guzman J."/>
            <person name="Poehlein A."/>
            <person name="Glaeser S.P."/>
            <person name="Schwengers O."/>
            <person name="Blom J."/>
            <person name="Hollensteiner J."/>
            <person name="Kampfer P."/>
            <person name="Vilcinskas A."/>
        </authorList>
    </citation>
    <scope>NUCLEOTIDE SEQUENCE [LARGE SCALE GENOMIC DNA]</scope>
    <source>
        <strain evidence="2">G163CM</strain>
    </source>
</reference>
<evidence type="ECO:0000313" key="3">
    <source>
        <dbReference type="Proteomes" id="UP001199659"/>
    </source>
</evidence>
<accession>A0ABY3S2N2</accession>
<keyword evidence="3" id="KW-1185">Reference proteome</keyword>
<evidence type="ECO:0000313" key="2">
    <source>
        <dbReference type="EMBL" id="UGS40331.1"/>
    </source>
</evidence>
<feature type="transmembrane region" description="Helical" evidence="1">
    <location>
        <begin position="41"/>
        <end position="58"/>
    </location>
</feature>
<sequence>MSEKNINKICRMFWGLIGCLSFMQISVWLQKEDLMGLSEVSGWVAAYVFLYFFVFSIIDSGIDNMASFHQTYNQQNLSKSFLGGFIKNKMNFSKGYKLMFNVGFLFMLFFRVRNGFF</sequence>
<keyword evidence="1" id="KW-1133">Transmembrane helix</keyword>
<proteinExistence type="predicted"/>
<feature type="transmembrane region" description="Helical" evidence="1">
    <location>
        <begin position="12"/>
        <end position="29"/>
    </location>
</feature>
<evidence type="ECO:0000256" key="1">
    <source>
        <dbReference type="SAM" id="Phobius"/>
    </source>
</evidence>
<dbReference type="Proteomes" id="UP001199659">
    <property type="component" value="Chromosome"/>
</dbReference>
<feature type="transmembrane region" description="Helical" evidence="1">
    <location>
        <begin position="95"/>
        <end position="112"/>
    </location>
</feature>
<keyword evidence="1" id="KW-0812">Transmembrane</keyword>
<name>A0ABY3S2N2_9ENTR</name>
<dbReference type="EMBL" id="CP087880">
    <property type="protein sequence ID" value="UGS40331.1"/>
    <property type="molecule type" value="Genomic_DNA"/>
</dbReference>
<organism evidence="2 3">
    <name type="scientific">Pseudocitrobacter corydidari</name>
    <dbReference type="NCBI Taxonomy" id="2891570"/>
    <lineage>
        <taxon>Bacteria</taxon>
        <taxon>Pseudomonadati</taxon>
        <taxon>Pseudomonadota</taxon>
        <taxon>Gammaproteobacteria</taxon>
        <taxon>Enterobacterales</taxon>
        <taxon>Enterobacteriaceae</taxon>
        <taxon>Pseudocitrobacter</taxon>
    </lineage>
</organism>